<evidence type="ECO:0000313" key="3">
    <source>
        <dbReference type="Proteomes" id="UP000266723"/>
    </source>
</evidence>
<gene>
    <name evidence="2" type="ORF">DY000_02023244</name>
</gene>
<sequence>MSSRLSPSLPRRLVSRAFLGDSACVSIGWLSSASPSVDSSSLLLSSTGLRLSISPRRLRFSAFDISVAILDGSSTTLHCLLISRWLSSTARRRRKAETSLSVALLGGIKTASVDDSAESKGSGDMLGRSKQRTTPSEKFQLQNRL</sequence>
<name>A0ABQ7EMT6_BRACR</name>
<evidence type="ECO:0000256" key="1">
    <source>
        <dbReference type="SAM" id="MobiDB-lite"/>
    </source>
</evidence>
<dbReference type="EMBL" id="QGKV02000299">
    <property type="protein sequence ID" value="KAF3597878.1"/>
    <property type="molecule type" value="Genomic_DNA"/>
</dbReference>
<reference evidence="2 3" key="1">
    <citation type="journal article" date="2020" name="BMC Genomics">
        <title>Intraspecific diversification of the crop wild relative Brassica cretica Lam. using demographic model selection.</title>
        <authorList>
            <person name="Kioukis A."/>
            <person name="Michalopoulou V.A."/>
            <person name="Briers L."/>
            <person name="Pirintsos S."/>
            <person name="Studholme D.J."/>
            <person name="Pavlidis P."/>
            <person name="Sarris P.F."/>
        </authorList>
    </citation>
    <scope>NUCLEOTIDE SEQUENCE [LARGE SCALE GENOMIC DNA]</scope>
    <source>
        <strain evidence="3">cv. PFS-1207/04</strain>
    </source>
</reference>
<evidence type="ECO:0000313" key="2">
    <source>
        <dbReference type="EMBL" id="KAF3597878.1"/>
    </source>
</evidence>
<keyword evidence="3" id="KW-1185">Reference proteome</keyword>
<feature type="compositionally biased region" description="Polar residues" evidence="1">
    <location>
        <begin position="132"/>
        <end position="145"/>
    </location>
</feature>
<feature type="region of interest" description="Disordered" evidence="1">
    <location>
        <begin position="112"/>
        <end position="145"/>
    </location>
</feature>
<comment type="caution">
    <text evidence="2">The sequence shown here is derived from an EMBL/GenBank/DDBJ whole genome shotgun (WGS) entry which is preliminary data.</text>
</comment>
<proteinExistence type="predicted"/>
<protein>
    <submittedName>
        <fullName evidence="2">Uncharacterized protein</fullName>
    </submittedName>
</protein>
<accession>A0ABQ7EMT6</accession>
<dbReference type="Proteomes" id="UP000266723">
    <property type="component" value="Unassembled WGS sequence"/>
</dbReference>
<organism evidence="2 3">
    <name type="scientific">Brassica cretica</name>
    <name type="common">Mustard</name>
    <dbReference type="NCBI Taxonomy" id="69181"/>
    <lineage>
        <taxon>Eukaryota</taxon>
        <taxon>Viridiplantae</taxon>
        <taxon>Streptophyta</taxon>
        <taxon>Embryophyta</taxon>
        <taxon>Tracheophyta</taxon>
        <taxon>Spermatophyta</taxon>
        <taxon>Magnoliopsida</taxon>
        <taxon>eudicotyledons</taxon>
        <taxon>Gunneridae</taxon>
        <taxon>Pentapetalae</taxon>
        <taxon>rosids</taxon>
        <taxon>malvids</taxon>
        <taxon>Brassicales</taxon>
        <taxon>Brassicaceae</taxon>
        <taxon>Brassiceae</taxon>
        <taxon>Brassica</taxon>
    </lineage>
</organism>